<reference evidence="1 2" key="1">
    <citation type="submission" date="2016-11" db="EMBL/GenBank/DDBJ databases">
        <title>Interaction between Lactobacillus species and yeast in water kefir.</title>
        <authorList>
            <person name="Behr J."/>
            <person name="Xu D."/>
            <person name="Vogel R.F."/>
        </authorList>
    </citation>
    <scope>NUCLEOTIDE SEQUENCE [LARGE SCALE GENOMIC DNA]</scope>
    <source>
        <strain evidence="1 2">TMW 1.1827</strain>
    </source>
</reference>
<keyword evidence="2" id="KW-1185">Reference proteome</keyword>
<protein>
    <submittedName>
        <fullName evidence="1">Uncharacterized protein</fullName>
    </submittedName>
</protein>
<gene>
    <name evidence="1" type="ORF">BSQ50_09120</name>
</gene>
<dbReference type="SUPFAM" id="SSF48371">
    <property type="entry name" value="ARM repeat"/>
    <property type="match status" value="1"/>
</dbReference>
<evidence type="ECO:0000313" key="1">
    <source>
        <dbReference type="EMBL" id="AUJ32677.1"/>
    </source>
</evidence>
<dbReference type="AlphaFoldDB" id="A0A3S6R262"/>
<dbReference type="KEGG" id="lng:BSQ50_09120"/>
<organism evidence="1 2">
    <name type="scientific">Liquorilactobacillus nagelii</name>
    <dbReference type="NCBI Taxonomy" id="82688"/>
    <lineage>
        <taxon>Bacteria</taxon>
        <taxon>Bacillati</taxon>
        <taxon>Bacillota</taxon>
        <taxon>Bacilli</taxon>
        <taxon>Lactobacillales</taxon>
        <taxon>Lactobacillaceae</taxon>
        <taxon>Liquorilactobacillus</taxon>
    </lineage>
</organism>
<name>A0A3S6R262_9LACO</name>
<proteinExistence type="predicted"/>
<dbReference type="EMBL" id="CP018180">
    <property type="protein sequence ID" value="AUJ32677.1"/>
    <property type="molecule type" value="Genomic_DNA"/>
</dbReference>
<evidence type="ECO:0000313" key="2">
    <source>
        <dbReference type="Proteomes" id="UP000324497"/>
    </source>
</evidence>
<dbReference type="RefSeq" id="WP_148126949.1">
    <property type="nucleotide sequence ID" value="NZ_CP018180.1"/>
</dbReference>
<accession>A0A3S6R262</accession>
<sequence>MTTKYAQSLRIFISSAVENKDEPWRKKILDIRLALNKRLNEYSFIDSYILEEDDTSAIPLKETYLTTLKDSNLVIFLLDSRYPIPDGVQVEITESRRSNIPRIYFIIPGETGEAETMKNELLHQHESNYIKPLAVTNDYPQKIEDVIFKQLITVFKAYAQQKVFVASEEESQGDSATSESAIITTSAQFNKKMFQKVGLSKQYVRRLIFHEEPEHILINPQSEIDQSVNGLLEHLFENKALPFYWNNTMVEAIKTVNPTTLSDEFILVLEQRLKAVMLFFSDNYIEASECLKELLKKAKFDKLPSWILQDILIDLRNLLMIEDEFRNRFHPDNIYQTKLNDSANPFYYPGIDHSLKTVYEWVQSEQNKHNTSSSSEKNMYGRGIYQYADALTEAEIFAACNGSITQIRQLPNYLNILSEMFLQHDRNRIYLRDVIQNQLLMGKSYKTISRWIKKYSFLQGQFTDNDAMTVLSVVESFSVKVEKIGVQATALRIFGDYLTDTHFKEKWTKLFKSIKSWLVEPQLIFQPAIEILGLFRYCFRIPQDDIIFTITKLAGKFPQYFDQLADIISGAIDHEHATVAQRQKIVNALLSIVKASKEVTFTPRTQSALIVTIKFWPTEATELVTYLRENRNKYFEEDILPYTWDDTTDPKFNSYINKQIGFMRSQDEDQNGNGVSMYSIDPFINVYASMSDGYLINEIIREKILQEIVNTLNNPHQIIDAKKSAIKLMMLIIKNNKQKYSSMLKNINTETFSAESLGFFGVSNPTQYIEVLRNLINISLSGEDGGKILLILTLSQSAEYIYFVSDLLVDFIPLALQDDSLINTIPQILQFLIANNNSHERENKLINNISKCFLILINCQQYCDVALGQLQRLVSDTNNIVQRLLVSNIHSLPSEQQSNLEGIKGQLLTSSSYSVRDLAIRDFC</sequence>
<dbReference type="InterPro" id="IPR016024">
    <property type="entry name" value="ARM-type_fold"/>
</dbReference>
<dbReference type="Proteomes" id="UP000324497">
    <property type="component" value="Chromosome"/>
</dbReference>